<dbReference type="NCBIfam" id="NF005600">
    <property type="entry name" value="PRK07334.1"/>
    <property type="match status" value="1"/>
</dbReference>
<keyword evidence="14" id="KW-1185">Reference proteome</keyword>
<evidence type="ECO:0000256" key="4">
    <source>
        <dbReference type="ARBA" id="ARBA00012093"/>
    </source>
</evidence>
<dbReference type="CDD" id="cd04886">
    <property type="entry name" value="ACT_ThrD-II-like"/>
    <property type="match status" value="1"/>
</dbReference>
<comment type="function">
    <text evidence="9">Catalyzes the anaerobic formation of alpha-ketobutyrate and ammonia from threonine in a two-step reaction. The first step involved a dehydration of threonine and a production of enamine intermediates (aminocrotonate), which tautomerizes to its imine form (iminobutyrate). Both intermediates are unstable and short-lived. The second step is the nonenzymatic hydrolysis of the enamine/imine intermediates to form 2-ketobutyrate and free ammonia. In the low water environment of the cell, the second step is accelerated by RidA. TdcB also dehydrates serine to yield pyruvate via analogous enamine/imine intermediates.</text>
</comment>
<evidence type="ECO:0000256" key="7">
    <source>
        <dbReference type="ARBA" id="ARBA00022898"/>
    </source>
</evidence>
<evidence type="ECO:0000256" key="2">
    <source>
        <dbReference type="ARBA" id="ARBA00004810"/>
    </source>
</evidence>
<dbReference type="PANTHER" id="PTHR48078">
    <property type="entry name" value="THREONINE DEHYDRATASE, MITOCHONDRIAL-RELATED"/>
    <property type="match status" value="1"/>
</dbReference>
<keyword evidence="6" id="KW-0100">Branched-chain amino acid biosynthesis</keyword>
<dbReference type="Pfam" id="PF01842">
    <property type="entry name" value="ACT"/>
    <property type="match status" value="1"/>
</dbReference>
<dbReference type="FunFam" id="3.40.50.1100:FF:000005">
    <property type="entry name" value="Threonine dehydratase catabolic"/>
    <property type="match status" value="1"/>
</dbReference>
<dbReference type="InterPro" id="IPR002912">
    <property type="entry name" value="ACT_dom"/>
</dbReference>
<evidence type="ECO:0000256" key="9">
    <source>
        <dbReference type="ARBA" id="ARBA00025594"/>
    </source>
</evidence>
<dbReference type="InterPro" id="IPR005789">
    <property type="entry name" value="Thr_deHydtase_catblc"/>
</dbReference>
<accession>A0A9J7AVU5</accession>
<dbReference type="InterPro" id="IPR050147">
    <property type="entry name" value="Ser/Thr_Dehydratase"/>
</dbReference>
<keyword evidence="6" id="KW-0028">Amino-acid biosynthesis</keyword>
<keyword evidence="6" id="KW-0412">Isoleucine biosynthesis</keyword>
<evidence type="ECO:0000313" key="14">
    <source>
        <dbReference type="Proteomes" id="UP001060336"/>
    </source>
</evidence>
<evidence type="ECO:0000256" key="3">
    <source>
        <dbReference type="ARBA" id="ARBA00010869"/>
    </source>
</evidence>
<dbReference type="RefSeq" id="WP_257769571.1">
    <property type="nucleotide sequence ID" value="NZ_CP102480.1"/>
</dbReference>
<keyword evidence="8 13" id="KW-0456">Lyase</keyword>
<dbReference type="GO" id="GO:0030170">
    <property type="term" value="F:pyridoxal phosphate binding"/>
    <property type="evidence" value="ECO:0007669"/>
    <property type="project" value="InterPro"/>
</dbReference>
<dbReference type="GO" id="GO:0006565">
    <property type="term" value="P:L-serine catabolic process"/>
    <property type="evidence" value="ECO:0007669"/>
    <property type="project" value="TreeGrafter"/>
</dbReference>
<evidence type="ECO:0000256" key="8">
    <source>
        <dbReference type="ARBA" id="ARBA00023239"/>
    </source>
</evidence>
<evidence type="ECO:0000313" key="13">
    <source>
        <dbReference type="EMBL" id="UUX50404.1"/>
    </source>
</evidence>
<dbReference type="InterPro" id="IPR001926">
    <property type="entry name" value="TrpB-like_PALP"/>
</dbReference>
<evidence type="ECO:0000256" key="5">
    <source>
        <dbReference type="ARBA" id="ARBA00012096"/>
    </source>
</evidence>
<dbReference type="SUPFAM" id="SSF55021">
    <property type="entry name" value="ACT-like"/>
    <property type="match status" value="1"/>
</dbReference>
<dbReference type="SUPFAM" id="SSF53686">
    <property type="entry name" value="Tryptophan synthase beta subunit-like PLP-dependent enzymes"/>
    <property type="match status" value="1"/>
</dbReference>
<sequence length="412" mass="44130">MGLAVSFEDIEKARETLSDKVLRTPSITAPALGEALGVDLTLKLENLQRTGSFKARGAYVKLASLSEEERRRGVIAMSAGNHAQGVAYHATALGIRSTIVMPAATPFTKVEKTRNFGATVVQYGDTLAESREKVEELVTEHGYILIHPYDDPLIIAGQGTAGLELMQDVPDLDTLVVPIGGGGLISGIALAARHFNPNIEIIGVQTEQYPSMYQALRGEEPQFGGETLAEGIAVKVPGKLTMKICSELVSEIILVGETEIERAVNGCAEHQNLVAEGAGAAGIAAMLKEPDRFAGKRVGTVICGGNIDQRMLATVLLRGLTRHGRLARLRIDITDQPGTLARVAGIIGKSGANIVEVHHQRMFQDVPVKKAELEVLVETRNPDHVLEIVAELDAADLKTRVMSNMAMETAPL</sequence>
<proteinExistence type="inferred from homology"/>
<dbReference type="InterPro" id="IPR044561">
    <property type="entry name" value="ACT_ThrD-II-like"/>
</dbReference>
<dbReference type="GO" id="GO:0006567">
    <property type="term" value="P:L-threonine catabolic process"/>
    <property type="evidence" value="ECO:0007669"/>
    <property type="project" value="InterPro"/>
</dbReference>
<dbReference type="NCBIfam" id="TIGR01127">
    <property type="entry name" value="ilvA_1Cterm"/>
    <property type="match status" value="1"/>
</dbReference>
<dbReference type="InterPro" id="IPR036052">
    <property type="entry name" value="TrpB-like_PALP_sf"/>
</dbReference>
<evidence type="ECO:0000256" key="1">
    <source>
        <dbReference type="ARBA" id="ARBA00001933"/>
    </source>
</evidence>
<dbReference type="KEGG" id="naci:NUH88_01650"/>
<dbReference type="Proteomes" id="UP001060336">
    <property type="component" value="Chromosome"/>
</dbReference>
<comment type="similarity">
    <text evidence="3">Belongs to the serine/threonine dehydratase family.</text>
</comment>
<evidence type="ECO:0000256" key="6">
    <source>
        <dbReference type="ARBA" id="ARBA00022624"/>
    </source>
</evidence>
<dbReference type="Gene3D" id="3.40.50.1100">
    <property type="match status" value="2"/>
</dbReference>
<dbReference type="EC" id="4.3.1.19" evidence="5"/>
<dbReference type="PROSITE" id="PS51671">
    <property type="entry name" value="ACT"/>
    <property type="match status" value="1"/>
</dbReference>
<keyword evidence="7" id="KW-0663">Pyridoxal phosphate</keyword>
<dbReference type="Pfam" id="PF00291">
    <property type="entry name" value="PALP"/>
    <property type="match status" value="1"/>
</dbReference>
<dbReference type="PROSITE" id="PS00165">
    <property type="entry name" value="DEHYDRATASE_SER_THR"/>
    <property type="match status" value="1"/>
</dbReference>
<dbReference type="GO" id="GO:0009097">
    <property type="term" value="P:isoleucine biosynthetic process"/>
    <property type="evidence" value="ECO:0007669"/>
    <property type="project" value="UniProtKB-KW"/>
</dbReference>
<dbReference type="GO" id="GO:0004794">
    <property type="term" value="F:threonine deaminase activity"/>
    <property type="evidence" value="ECO:0007669"/>
    <property type="project" value="UniProtKB-EC"/>
</dbReference>
<feature type="domain" description="ACT" evidence="12">
    <location>
        <begin position="328"/>
        <end position="404"/>
    </location>
</feature>
<dbReference type="FunFam" id="3.40.50.1100:FF:000007">
    <property type="entry name" value="L-threonine dehydratase catabolic TdcB"/>
    <property type="match status" value="1"/>
</dbReference>
<dbReference type="AlphaFoldDB" id="A0A9J7AVU5"/>
<comment type="pathway">
    <text evidence="2">Amino-acid biosynthesis; L-isoleucine biosynthesis; 2-oxobutanoate from L-threonine: step 1/1.</text>
</comment>
<dbReference type="InterPro" id="IPR045865">
    <property type="entry name" value="ACT-like_dom_sf"/>
</dbReference>
<evidence type="ECO:0000259" key="12">
    <source>
        <dbReference type="PROSITE" id="PS51671"/>
    </source>
</evidence>
<dbReference type="CDD" id="cd01562">
    <property type="entry name" value="Thr-dehyd"/>
    <property type="match status" value="1"/>
</dbReference>
<dbReference type="EC" id="4.3.1.17" evidence="4"/>
<dbReference type="InterPro" id="IPR000634">
    <property type="entry name" value="Ser/Thr_deHydtase_PyrdxlP-BS"/>
</dbReference>
<organism evidence="13 14">
    <name type="scientific">Nisaea acidiphila</name>
    <dbReference type="NCBI Taxonomy" id="1862145"/>
    <lineage>
        <taxon>Bacteria</taxon>
        <taxon>Pseudomonadati</taxon>
        <taxon>Pseudomonadota</taxon>
        <taxon>Alphaproteobacteria</taxon>
        <taxon>Rhodospirillales</taxon>
        <taxon>Thalassobaculaceae</taxon>
        <taxon>Nisaea</taxon>
    </lineage>
</organism>
<gene>
    <name evidence="13" type="ORF">NUH88_01650</name>
</gene>
<dbReference type="GO" id="GO:0003941">
    <property type="term" value="F:L-serine ammonia-lyase activity"/>
    <property type="evidence" value="ECO:0007669"/>
    <property type="project" value="UniProtKB-EC"/>
</dbReference>
<evidence type="ECO:0000256" key="10">
    <source>
        <dbReference type="ARBA" id="ARBA00031418"/>
    </source>
</evidence>
<dbReference type="Gene3D" id="3.30.70.260">
    <property type="match status" value="1"/>
</dbReference>
<dbReference type="EMBL" id="CP102480">
    <property type="protein sequence ID" value="UUX50404.1"/>
    <property type="molecule type" value="Genomic_DNA"/>
</dbReference>
<dbReference type="PANTHER" id="PTHR48078:SF6">
    <property type="entry name" value="L-THREONINE DEHYDRATASE CATABOLIC TDCB"/>
    <property type="match status" value="1"/>
</dbReference>
<protein>
    <recommendedName>
        <fullName evidence="10">L-serine dehydratase</fullName>
        <ecNumber evidence="4">4.3.1.17</ecNumber>
        <ecNumber evidence="5">4.3.1.19</ecNumber>
    </recommendedName>
</protein>
<comment type="cofactor">
    <cofactor evidence="1">
        <name>pyridoxal 5'-phosphate</name>
        <dbReference type="ChEBI" id="CHEBI:597326"/>
    </cofactor>
</comment>
<name>A0A9J7AVU5_9PROT</name>
<reference evidence="13" key="1">
    <citation type="submission" date="2022-08" db="EMBL/GenBank/DDBJ databases">
        <title>Nisaea acidiphila sp. nov., isolated from a marine algal debris and emended description of the genus Nisaea Urios et al. 2008.</title>
        <authorList>
            <person name="Kwon K."/>
        </authorList>
    </citation>
    <scope>NUCLEOTIDE SEQUENCE</scope>
    <source>
        <strain evidence="13">MEBiC11861</strain>
    </source>
</reference>
<evidence type="ECO:0000256" key="11">
    <source>
        <dbReference type="ARBA" id="ARBA00049406"/>
    </source>
</evidence>
<comment type="catalytic activity">
    <reaction evidence="11">
        <text>L-serine = pyruvate + NH4(+)</text>
        <dbReference type="Rhea" id="RHEA:19169"/>
        <dbReference type="ChEBI" id="CHEBI:15361"/>
        <dbReference type="ChEBI" id="CHEBI:28938"/>
        <dbReference type="ChEBI" id="CHEBI:33384"/>
        <dbReference type="EC" id="4.3.1.17"/>
    </reaction>
</comment>